<dbReference type="STRING" id="83784.SAMN05192564_106342"/>
<dbReference type="Pfam" id="PF13450">
    <property type="entry name" value="NAD_binding_8"/>
    <property type="match status" value="1"/>
</dbReference>
<name>A0A1H4GTY5_9BURK</name>
<keyword evidence="5" id="KW-0520">NAD</keyword>
<dbReference type="PANTHER" id="PTHR46091">
    <property type="entry name" value="BLR7054 PROTEIN"/>
    <property type="match status" value="1"/>
</dbReference>
<protein>
    <submittedName>
        <fullName evidence="6">Phytoene dehydrogenase-related protein</fullName>
    </submittedName>
</protein>
<evidence type="ECO:0000256" key="1">
    <source>
        <dbReference type="ARBA" id="ARBA00022630"/>
    </source>
</evidence>
<evidence type="ECO:0000256" key="2">
    <source>
        <dbReference type="ARBA" id="ARBA00022729"/>
    </source>
</evidence>
<dbReference type="OrthoDB" id="9774675at2"/>
<evidence type="ECO:0000256" key="5">
    <source>
        <dbReference type="ARBA" id="ARBA00023027"/>
    </source>
</evidence>
<dbReference type="Proteomes" id="UP000198638">
    <property type="component" value="Unassembled WGS sequence"/>
</dbReference>
<dbReference type="InterPro" id="IPR052206">
    <property type="entry name" value="Retinol_saturase"/>
</dbReference>
<organism evidence="6 7">
    <name type="scientific">Paraburkholderia sartisoli</name>
    <dbReference type="NCBI Taxonomy" id="83784"/>
    <lineage>
        <taxon>Bacteria</taxon>
        <taxon>Pseudomonadati</taxon>
        <taxon>Pseudomonadota</taxon>
        <taxon>Betaproteobacteria</taxon>
        <taxon>Burkholderiales</taxon>
        <taxon>Burkholderiaceae</taxon>
        <taxon>Paraburkholderia</taxon>
    </lineage>
</organism>
<dbReference type="Gene3D" id="3.50.50.60">
    <property type="entry name" value="FAD/NAD(P)-binding domain"/>
    <property type="match status" value="2"/>
</dbReference>
<keyword evidence="7" id="KW-1185">Reference proteome</keyword>
<evidence type="ECO:0000256" key="4">
    <source>
        <dbReference type="ARBA" id="ARBA00022857"/>
    </source>
</evidence>
<evidence type="ECO:0000313" key="7">
    <source>
        <dbReference type="Proteomes" id="UP000198638"/>
    </source>
</evidence>
<dbReference type="PANTHER" id="PTHR46091:SF3">
    <property type="entry name" value="AMINE OXIDASE DOMAIN-CONTAINING PROTEIN"/>
    <property type="match status" value="1"/>
</dbReference>
<dbReference type="EMBL" id="FNRQ01000006">
    <property type="protein sequence ID" value="SEB13035.1"/>
    <property type="molecule type" value="Genomic_DNA"/>
</dbReference>
<keyword evidence="3" id="KW-0274">FAD</keyword>
<keyword evidence="2" id="KW-0732">Signal</keyword>
<keyword evidence="4" id="KW-0521">NADP</keyword>
<evidence type="ECO:0000256" key="3">
    <source>
        <dbReference type="ARBA" id="ARBA00022827"/>
    </source>
</evidence>
<dbReference type="RefSeq" id="WP_090535624.1">
    <property type="nucleotide sequence ID" value="NZ_FNRQ01000006.1"/>
</dbReference>
<gene>
    <name evidence="6" type="ORF">SAMN05192564_106342</name>
</gene>
<proteinExistence type="predicted"/>
<dbReference type="SUPFAM" id="SSF51905">
    <property type="entry name" value="FAD/NAD(P)-binding domain"/>
    <property type="match status" value="1"/>
</dbReference>
<keyword evidence="1" id="KW-0285">Flavoprotein</keyword>
<reference evidence="7" key="1">
    <citation type="submission" date="2016-10" db="EMBL/GenBank/DDBJ databases">
        <authorList>
            <person name="Varghese N."/>
            <person name="Submissions S."/>
        </authorList>
    </citation>
    <scope>NUCLEOTIDE SEQUENCE [LARGE SCALE GENOMIC DNA]</scope>
    <source>
        <strain evidence="7">LMG 24000</strain>
    </source>
</reference>
<accession>A0A1H4GTY5</accession>
<dbReference type="AlphaFoldDB" id="A0A1H4GTY5"/>
<evidence type="ECO:0000313" key="6">
    <source>
        <dbReference type="EMBL" id="SEB13035.1"/>
    </source>
</evidence>
<dbReference type="InterPro" id="IPR036188">
    <property type="entry name" value="FAD/NAD-bd_sf"/>
</dbReference>
<sequence length="510" mass="56419">MSESFDVVCVGSGITALAYAASLLETRRGTRIVVLEKHRIPGGYATQFARPKHHARFDVSLHKLSGMGPDGNLREALKRLGVFDELEPVFPDTLFRACTGDTRITLTKDPHAVLEALQQRFPDCAAGLQTIFDEISTYGYDGYMQFRTLSGEYEPDLKRLRYAHTVLKTRSTRDAIRERIPVPTLREILALPCIYVGAFPEQTSYLYFLHVWYAVLFGGSAYLRGGSSALTAALVRRIERGGGRVVTRAEVQQITIDRTSMRATGVVTEIGHFHADEVIVNTSPLYALEHLVDRTLPGFDTPVAAHTATHAASSTTTLYVVLDAPPARYGLVDAETMLLARDPETACEARACARRAPSEAALSEQAYWHDSSVEVTNYHALDPTAGHVIVVNALDTIHHWPERKTDAYRGKKARARDALLGRLLEHFADMQGHVRYVELSTPRTCLRYTNNTHGSGYGALVEPSSTKHAPSRRLPVDNLRFVSHWVSGSGYEATVGYGAMLGFQKAKDFT</sequence>